<comment type="similarity">
    <text evidence="8">Belongs to the radical SAM superfamily. 7-carboxy-7-deazaguanine synthase family.</text>
</comment>
<evidence type="ECO:0000256" key="3">
    <source>
        <dbReference type="ARBA" id="ARBA00022723"/>
    </source>
</evidence>
<dbReference type="InterPro" id="IPR007197">
    <property type="entry name" value="rSAM"/>
</dbReference>
<gene>
    <name evidence="8" type="primary">queE</name>
    <name evidence="10" type="ORF">SAMN02910293_00264</name>
</gene>
<dbReference type="SFLD" id="SFLDS00029">
    <property type="entry name" value="Radical_SAM"/>
    <property type="match status" value="1"/>
</dbReference>
<dbReference type="GO" id="GO:0051539">
    <property type="term" value="F:4 iron, 4 sulfur cluster binding"/>
    <property type="evidence" value="ECO:0007669"/>
    <property type="project" value="UniProtKB-UniRule"/>
</dbReference>
<dbReference type="NCBIfam" id="TIGR03365">
    <property type="entry name" value="Bsubt_queE"/>
    <property type="match status" value="1"/>
</dbReference>
<evidence type="ECO:0000256" key="7">
    <source>
        <dbReference type="ARBA" id="ARBA00023239"/>
    </source>
</evidence>
<dbReference type="AlphaFoldDB" id="A0A1G6A9H7"/>
<feature type="domain" description="Radical SAM core" evidence="9">
    <location>
        <begin position="25"/>
        <end position="236"/>
    </location>
</feature>
<dbReference type="UniPathway" id="UPA00391"/>
<keyword evidence="3 8" id="KW-0479">Metal-binding</keyword>
<keyword evidence="6 8" id="KW-0411">Iron-sulfur</keyword>
<feature type="binding site" evidence="8">
    <location>
        <position position="47"/>
    </location>
    <ligand>
        <name>Mg(2+)</name>
        <dbReference type="ChEBI" id="CHEBI:18420"/>
    </ligand>
</feature>
<comment type="cofactor">
    <cofactor evidence="8">
        <name>Mg(2+)</name>
        <dbReference type="ChEBI" id="CHEBI:18420"/>
    </cofactor>
</comment>
<comment type="cofactor">
    <cofactor evidence="8">
        <name>S-adenosyl-L-methionine</name>
        <dbReference type="ChEBI" id="CHEBI:59789"/>
    </cofactor>
    <text evidence="8">Binds 1 S-adenosyl-L-methionine per subunit.</text>
</comment>
<evidence type="ECO:0000256" key="6">
    <source>
        <dbReference type="ARBA" id="ARBA00023014"/>
    </source>
</evidence>
<feature type="binding site" evidence="8">
    <location>
        <begin position="44"/>
        <end position="46"/>
    </location>
    <ligand>
        <name>S-adenosyl-L-methionine</name>
        <dbReference type="ChEBI" id="CHEBI:59789"/>
    </ligand>
</feature>
<evidence type="ECO:0000256" key="1">
    <source>
        <dbReference type="ARBA" id="ARBA00022485"/>
    </source>
</evidence>
<feature type="binding site" evidence="8">
    <location>
        <begin position="19"/>
        <end position="21"/>
    </location>
    <ligand>
        <name>substrate</name>
    </ligand>
</feature>
<keyword evidence="4 8" id="KW-0460">Magnesium</keyword>
<dbReference type="GO" id="GO:0016840">
    <property type="term" value="F:carbon-nitrogen lyase activity"/>
    <property type="evidence" value="ECO:0007669"/>
    <property type="project" value="UniProtKB-UniRule"/>
</dbReference>
<organism evidence="10 11">
    <name type="scientific">Streptococcus henryi</name>
    <dbReference type="NCBI Taxonomy" id="439219"/>
    <lineage>
        <taxon>Bacteria</taxon>
        <taxon>Bacillati</taxon>
        <taxon>Bacillota</taxon>
        <taxon>Bacilli</taxon>
        <taxon>Lactobacillales</taxon>
        <taxon>Streptococcaceae</taxon>
        <taxon>Streptococcus</taxon>
    </lineage>
</organism>
<dbReference type="GO" id="GO:0008616">
    <property type="term" value="P:tRNA queuosine(34) biosynthetic process"/>
    <property type="evidence" value="ECO:0007669"/>
    <property type="project" value="UniProtKB-UniRule"/>
</dbReference>
<dbReference type="Proteomes" id="UP000182508">
    <property type="component" value="Unassembled WGS sequence"/>
</dbReference>
<feature type="binding site" evidence="8">
    <location>
        <position position="34"/>
    </location>
    <ligand>
        <name>substrate</name>
    </ligand>
</feature>
<dbReference type="SFLD" id="SFLDF00300">
    <property type="entry name" value="7-carboxy-7-deazaguanine_synth"/>
    <property type="match status" value="1"/>
</dbReference>
<dbReference type="PANTHER" id="PTHR42836:SF1">
    <property type="entry name" value="7-CARBOXY-7-DEAZAGUANINE SYNTHASE"/>
    <property type="match status" value="1"/>
</dbReference>
<evidence type="ECO:0000313" key="10">
    <source>
        <dbReference type="EMBL" id="SDB05042.1"/>
    </source>
</evidence>
<comment type="subunit">
    <text evidence="8">Homodimer.</text>
</comment>
<feature type="binding site" evidence="8">
    <location>
        <position position="42"/>
    </location>
    <ligand>
        <name>[4Fe-4S] cluster</name>
        <dbReference type="ChEBI" id="CHEBI:49883"/>
        <note>4Fe-4S-S-AdoMet</note>
    </ligand>
</feature>
<comment type="caution">
    <text evidence="8">Lacks conserved residue(s) required for the propagation of feature annotation.</text>
</comment>
<keyword evidence="8" id="KW-0671">Queuosine biosynthesis</keyword>
<comment type="cofactor">
    <cofactor evidence="8">
        <name>[4Fe-4S] cluster</name>
        <dbReference type="ChEBI" id="CHEBI:49883"/>
    </cofactor>
    <text evidence="8">Binds 1 [4Fe-4S] cluster. The cluster is coordinated with 3 cysteines and an exchangeable S-adenosyl-L-methionine.</text>
</comment>
<keyword evidence="2 8" id="KW-0949">S-adenosyl-L-methionine</keyword>
<comment type="function">
    <text evidence="8">Catalyzes the complex heterocyclic radical-mediated conversion of 6-carboxy-5,6,7,8-tetrahydropterin (CPH4) to 7-carboxy-7-deazaguanine (CDG), a step common to the biosynthetic pathways of all 7-deazapurine-containing compounds.</text>
</comment>
<dbReference type="SUPFAM" id="SSF102114">
    <property type="entry name" value="Radical SAM enzymes"/>
    <property type="match status" value="1"/>
</dbReference>
<evidence type="ECO:0000259" key="9">
    <source>
        <dbReference type="PROSITE" id="PS51918"/>
    </source>
</evidence>
<evidence type="ECO:0000256" key="8">
    <source>
        <dbReference type="HAMAP-Rule" id="MF_00917"/>
    </source>
</evidence>
<dbReference type="HAMAP" id="MF_00917">
    <property type="entry name" value="QueE"/>
    <property type="match status" value="1"/>
</dbReference>
<dbReference type="PIRSF" id="PIRSF000370">
    <property type="entry name" value="QueE"/>
    <property type="match status" value="1"/>
</dbReference>
<comment type="pathway">
    <text evidence="8">Purine metabolism; 7-cyano-7-deazaguanine biosynthesis.</text>
</comment>
<keyword evidence="7 8" id="KW-0456">Lyase</keyword>
<feature type="binding site" evidence="8">
    <location>
        <position position="81"/>
    </location>
    <ligand>
        <name>substrate</name>
    </ligand>
</feature>
<dbReference type="PANTHER" id="PTHR42836">
    <property type="entry name" value="7-CARBOXY-7-DEAZAGUANINE SYNTHASE"/>
    <property type="match status" value="1"/>
</dbReference>
<dbReference type="InterPro" id="IPR024924">
    <property type="entry name" value="7-CO-7-deazaguanine_synth-like"/>
</dbReference>
<evidence type="ECO:0000256" key="4">
    <source>
        <dbReference type="ARBA" id="ARBA00022842"/>
    </source>
</evidence>
<dbReference type="EMBL" id="FMXP01000003">
    <property type="protein sequence ID" value="SDB05042.1"/>
    <property type="molecule type" value="Genomic_DNA"/>
</dbReference>
<evidence type="ECO:0000313" key="11">
    <source>
        <dbReference type="Proteomes" id="UP000182508"/>
    </source>
</evidence>
<reference evidence="10 11" key="1">
    <citation type="submission" date="2016-10" db="EMBL/GenBank/DDBJ databases">
        <authorList>
            <person name="de Groot N.N."/>
        </authorList>
    </citation>
    <scope>NUCLEOTIDE SEQUENCE [LARGE SCALE GENOMIC DNA]</scope>
    <source>
        <strain evidence="10 11">A-4</strain>
    </source>
</reference>
<dbReference type="STRING" id="439219.SAMN02910293_00264"/>
<evidence type="ECO:0000256" key="5">
    <source>
        <dbReference type="ARBA" id="ARBA00023004"/>
    </source>
</evidence>
<name>A0A1G6A9H7_9STRE</name>
<feature type="binding site" evidence="8">
    <location>
        <position position="45"/>
    </location>
    <ligand>
        <name>[4Fe-4S] cluster</name>
        <dbReference type="ChEBI" id="CHEBI:49883"/>
        <note>4Fe-4S-S-AdoMet</note>
    </ligand>
</feature>
<keyword evidence="1 8" id="KW-0004">4Fe-4S</keyword>
<sequence length="238" mass="26802">MASKRQLKLPVLEIFGPTFQGEGRAIGQKTMFVRTAGCDYHCDWCDSAFTWDGSEKPKPMTVDEVISELDKLGSYDYVTLSGGNPCLLASNMAELVNKLKNRGVTLAVETQGSRWQEWLKDIDQVTLSPKPPSSKMTVNFETLDFIVSNLRDDQITFKIPVFNDEDLAFAKGIQERYQPDVLYLSAGNPEPQAQGDIVSAQLNRLRELWERVAADDTWGNVRVLPQLHTLLYDNQRGV</sequence>
<feature type="binding site" evidence="8">
    <location>
        <begin position="128"/>
        <end position="130"/>
    </location>
    <ligand>
        <name>S-adenosyl-L-methionine</name>
        <dbReference type="ChEBI" id="CHEBI:59789"/>
    </ligand>
</feature>
<dbReference type="eggNOG" id="COG0602">
    <property type="taxonomic scope" value="Bacteria"/>
</dbReference>
<dbReference type="PROSITE" id="PS51918">
    <property type="entry name" value="RADICAL_SAM"/>
    <property type="match status" value="1"/>
</dbReference>
<protein>
    <recommendedName>
        <fullName evidence="8">7-carboxy-7-deazaguanine synthase</fullName>
        <shortName evidence="8">CDG synthase</shortName>
        <ecNumber evidence="8">4.3.99.3</ecNumber>
    </recommendedName>
    <alternativeName>
        <fullName evidence="8">Queuosine biosynthesis protein QueE</fullName>
    </alternativeName>
</protein>
<dbReference type="Gene3D" id="3.20.20.70">
    <property type="entry name" value="Aldolase class I"/>
    <property type="match status" value="1"/>
</dbReference>
<feature type="binding site" evidence="8">
    <location>
        <position position="83"/>
    </location>
    <ligand>
        <name>S-adenosyl-L-methionine</name>
        <dbReference type="ChEBI" id="CHEBI:59789"/>
    </ligand>
</feature>
<dbReference type="EC" id="4.3.99.3" evidence="8"/>
<comment type="catalytic activity">
    <reaction evidence="8">
        <text>6-carboxy-5,6,7,8-tetrahydropterin + H(+) = 7-carboxy-7-carbaguanine + NH4(+)</text>
        <dbReference type="Rhea" id="RHEA:27974"/>
        <dbReference type="ChEBI" id="CHEBI:15378"/>
        <dbReference type="ChEBI" id="CHEBI:28938"/>
        <dbReference type="ChEBI" id="CHEBI:61032"/>
        <dbReference type="ChEBI" id="CHEBI:61036"/>
        <dbReference type="EC" id="4.3.99.3"/>
    </reaction>
</comment>
<keyword evidence="11" id="KW-1185">Reference proteome</keyword>
<dbReference type="InterPro" id="IPR058240">
    <property type="entry name" value="rSAM_sf"/>
</dbReference>
<dbReference type="GO" id="GO:1904047">
    <property type="term" value="F:S-adenosyl-L-methionine binding"/>
    <property type="evidence" value="ECO:0007669"/>
    <property type="project" value="UniProtKB-UniRule"/>
</dbReference>
<evidence type="ECO:0000256" key="2">
    <source>
        <dbReference type="ARBA" id="ARBA00022691"/>
    </source>
</evidence>
<dbReference type="GO" id="GO:0000287">
    <property type="term" value="F:magnesium ion binding"/>
    <property type="evidence" value="ECO:0007669"/>
    <property type="project" value="UniProtKB-UniRule"/>
</dbReference>
<dbReference type="InterPro" id="IPR013785">
    <property type="entry name" value="Aldolase_TIM"/>
</dbReference>
<proteinExistence type="inferred from homology"/>
<dbReference type="RefSeq" id="WP_074485022.1">
    <property type="nucleotide sequence ID" value="NZ_FMXP01000003.1"/>
</dbReference>
<dbReference type="InterPro" id="IPR017742">
    <property type="entry name" value="Deazaguanine_synth"/>
</dbReference>
<dbReference type="Pfam" id="PF04055">
    <property type="entry name" value="Radical_SAM"/>
    <property type="match status" value="1"/>
</dbReference>
<feature type="binding site" evidence="8">
    <location>
        <position position="38"/>
    </location>
    <ligand>
        <name>[4Fe-4S] cluster</name>
        <dbReference type="ChEBI" id="CHEBI:49883"/>
        <note>4Fe-4S-S-AdoMet</note>
    </ligand>
</feature>
<keyword evidence="5 8" id="KW-0408">Iron</keyword>
<accession>A0A1G6A9H7</accession>